<dbReference type="OrthoDB" id="5871067at2759"/>
<dbReference type="Proteomes" id="UP000230233">
    <property type="component" value="Chromosome X"/>
</dbReference>
<accession>A0A2G5T0I1</accession>
<dbReference type="InterPro" id="IPR036397">
    <property type="entry name" value="RNaseH_sf"/>
</dbReference>
<dbReference type="GO" id="GO:0003676">
    <property type="term" value="F:nucleic acid binding"/>
    <property type="evidence" value="ECO:0007669"/>
    <property type="project" value="InterPro"/>
</dbReference>
<sequence length="161" mass="18425">MRKMFSRRTVEGNRLCQIRESFRRRCLSDDKMALFAGTLGICGCRSQRFRYDGQFILEKLIVSNREASSVSLDGTKLVYLNHRGIRLLDSLKYLTMSLGSVAKTFQIESVKGDFPVKFISEENYDHDGNLLGNEFYSLENKSPHAAFPDITSSQSLELTFF</sequence>
<comment type="caution">
    <text evidence="1">The sequence shown here is derived from an EMBL/GenBank/DDBJ whole genome shotgun (WGS) entry which is preliminary data.</text>
</comment>
<dbReference type="AlphaFoldDB" id="A0A2G5T0I1"/>
<organism evidence="1 2">
    <name type="scientific">Caenorhabditis nigoni</name>
    <dbReference type="NCBI Taxonomy" id="1611254"/>
    <lineage>
        <taxon>Eukaryota</taxon>
        <taxon>Metazoa</taxon>
        <taxon>Ecdysozoa</taxon>
        <taxon>Nematoda</taxon>
        <taxon>Chromadorea</taxon>
        <taxon>Rhabditida</taxon>
        <taxon>Rhabditina</taxon>
        <taxon>Rhabditomorpha</taxon>
        <taxon>Rhabditoidea</taxon>
        <taxon>Rhabditidae</taxon>
        <taxon>Peloderinae</taxon>
        <taxon>Caenorhabditis</taxon>
    </lineage>
</organism>
<dbReference type="EMBL" id="PDUG01000006">
    <property type="protein sequence ID" value="PIC20649.1"/>
    <property type="molecule type" value="Genomic_DNA"/>
</dbReference>
<keyword evidence="2" id="KW-1185">Reference proteome</keyword>
<dbReference type="InterPro" id="IPR012337">
    <property type="entry name" value="RNaseH-like_sf"/>
</dbReference>
<protein>
    <submittedName>
        <fullName evidence="1">Uncharacterized protein</fullName>
    </submittedName>
</protein>
<reference evidence="2" key="1">
    <citation type="submission" date="2017-10" db="EMBL/GenBank/DDBJ databases">
        <title>Rapid genome shrinkage in a self-fertile nematode reveals novel sperm competition proteins.</title>
        <authorList>
            <person name="Yin D."/>
            <person name="Schwarz E.M."/>
            <person name="Thomas C.G."/>
            <person name="Felde R.L."/>
            <person name="Korf I.F."/>
            <person name="Cutter A.D."/>
            <person name="Schartner C.M."/>
            <person name="Ralston E.J."/>
            <person name="Meyer B.J."/>
            <person name="Haag E.S."/>
        </authorList>
    </citation>
    <scope>NUCLEOTIDE SEQUENCE [LARGE SCALE GENOMIC DNA]</scope>
    <source>
        <strain evidence="2">JU1422</strain>
    </source>
</reference>
<evidence type="ECO:0000313" key="1">
    <source>
        <dbReference type="EMBL" id="PIC20649.1"/>
    </source>
</evidence>
<name>A0A2G5T0I1_9PELO</name>
<dbReference type="SUPFAM" id="SSF53098">
    <property type="entry name" value="Ribonuclease H-like"/>
    <property type="match status" value="1"/>
</dbReference>
<dbReference type="Gene3D" id="3.30.420.10">
    <property type="entry name" value="Ribonuclease H-like superfamily/Ribonuclease H"/>
    <property type="match status" value="1"/>
</dbReference>
<gene>
    <name evidence="1" type="primary">Cnig_chr_X.g25770</name>
    <name evidence="1" type="ORF">B9Z55_025770</name>
</gene>
<evidence type="ECO:0000313" key="2">
    <source>
        <dbReference type="Proteomes" id="UP000230233"/>
    </source>
</evidence>
<proteinExistence type="predicted"/>